<dbReference type="SUPFAM" id="SSF47384">
    <property type="entry name" value="Homodimeric domain of signal transducing histidine kinase"/>
    <property type="match status" value="1"/>
</dbReference>
<dbReference type="Pfam" id="PF00072">
    <property type="entry name" value="Response_reg"/>
    <property type="match status" value="2"/>
</dbReference>
<reference evidence="18 19" key="1">
    <citation type="submission" date="2022-10" db="EMBL/GenBank/DDBJ databases">
        <title>paucibacter sp. hw8 Genome sequencing.</title>
        <authorList>
            <person name="Park S."/>
        </authorList>
    </citation>
    <scope>NUCLEOTIDE SEQUENCE [LARGE SCALE GENOMIC DNA]</scope>
    <source>
        <strain evidence="19">hw8</strain>
    </source>
</reference>
<evidence type="ECO:0000256" key="5">
    <source>
        <dbReference type="ARBA" id="ARBA00022553"/>
    </source>
</evidence>
<dbReference type="PROSITE" id="PS50109">
    <property type="entry name" value="HIS_KIN"/>
    <property type="match status" value="1"/>
</dbReference>
<keyword evidence="6" id="KW-0812">Transmembrane</keyword>
<dbReference type="SUPFAM" id="SSF47226">
    <property type="entry name" value="Histidine-containing phosphotransfer domain, HPT domain"/>
    <property type="match status" value="1"/>
</dbReference>
<feature type="domain" description="PAS" evidence="16">
    <location>
        <begin position="4"/>
        <end position="68"/>
    </location>
</feature>
<dbReference type="PRINTS" id="PR00344">
    <property type="entry name" value="BCTRLSENSOR"/>
</dbReference>
<dbReference type="PANTHER" id="PTHR45339">
    <property type="entry name" value="HYBRID SIGNAL TRANSDUCTION HISTIDINE KINASE J"/>
    <property type="match status" value="1"/>
</dbReference>
<dbReference type="SMART" id="SM00388">
    <property type="entry name" value="HisKA"/>
    <property type="match status" value="1"/>
</dbReference>
<dbReference type="SMART" id="SM00448">
    <property type="entry name" value="REC"/>
    <property type="match status" value="2"/>
</dbReference>
<protein>
    <recommendedName>
        <fullName evidence="3">histidine kinase</fullName>
        <ecNumber evidence="3">2.7.13.3</ecNumber>
    </recommendedName>
</protein>
<accession>A0ABT5KSP2</accession>
<evidence type="ECO:0000313" key="18">
    <source>
        <dbReference type="EMBL" id="MDC8785953.1"/>
    </source>
</evidence>
<dbReference type="Gene3D" id="3.30.450.20">
    <property type="entry name" value="PAS domain"/>
    <property type="match status" value="2"/>
</dbReference>
<keyword evidence="8" id="KW-0067">ATP-binding</keyword>
<dbReference type="SMART" id="SM00387">
    <property type="entry name" value="HATPase_c"/>
    <property type="match status" value="1"/>
</dbReference>
<evidence type="ECO:0000259" key="14">
    <source>
        <dbReference type="PROSITE" id="PS50109"/>
    </source>
</evidence>
<evidence type="ECO:0000256" key="11">
    <source>
        <dbReference type="ARBA" id="ARBA00023136"/>
    </source>
</evidence>
<feature type="domain" description="PAS" evidence="16">
    <location>
        <begin position="129"/>
        <end position="175"/>
    </location>
</feature>
<keyword evidence="5 13" id="KW-0597">Phosphoprotein</keyword>
<feature type="domain" description="Histidine kinase" evidence="14">
    <location>
        <begin position="265"/>
        <end position="486"/>
    </location>
</feature>
<dbReference type="Gene3D" id="1.20.120.160">
    <property type="entry name" value="HPT domain"/>
    <property type="match status" value="1"/>
</dbReference>
<evidence type="ECO:0000256" key="8">
    <source>
        <dbReference type="ARBA" id="ARBA00022840"/>
    </source>
</evidence>
<organism evidence="18 19">
    <name type="scientific">Roseateles koreensis</name>
    <dbReference type="NCBI Taxonomy" id="2987526"/>
    <lineage>
        <taxon>Bacteria</taxon>
        <taxon>Pseudomonadati</taxon>
        <taxon>Pseudomonadota</taxon>
        <taxon>Betaproteobacteria</taxon>
        <taxon>Burkholderiales</taxon>
        <taxon>Sphaerotilaceae</taxon>
        <taxon>Roseateles</taxon>
    </lineage>
</organism>
<evidence type="ECO:0000256" key="7">
    <source>
        <dbReference type="ARBA" id="ARBA00022741"/>
    </source>
</evidence>
<evidence type="ECO:0000259" key="16">
    <source>
        <dbReference type="PROSITE" id="PS50112"/>
    </source>
</evidence>
<comment type="caution">
    <text evidence="18">The sequence shown here is derived from an EMBL/GenBank/DDBJ whole genome shotgun (WGS) entry which is preliminary data.</text>
</comment>
<feature type="modified residue" description="4-aspartylphosphate" evidence="13">
    <location>
        <position position="721"/>
    </location>
</feature>
<dbReference type="PROSITE" id="PS50110">
    <property type="entry name" value="RESPONSE_REGULATORY"/>
    <property type="match status" value="2"/>
</dbReference>
<keyword evidence="7" id="KW-0547">Nucleotide-binding</keyword>
<feature type="modified residue" description="4-aspartylphosphate" evidence="13">
    <location>
        <position position="577"/>
    </location>
</feature>
<dbReference type="EC" id="2.7.13.3" evidence="3"/>
<evidence type="ECO:0000256" key="9">
    <source>
        <dbReference type="ARBA" id="ARBA00022989"/>
    </source>
</evidence>
<keyword evidence="19" id="KW-1185">Reference proteome</keyword>
<dbReference type="InterPro" id="IPR035965">
    <property type="entry name" value="PAS-like_dom_sf"/>
</dbReference>
<evidence type="ECO:0000256" key="10">
    <source>
        <dbReference type="ARBA" id="ARBA00023012"/>
    </source>
</evidence>
<keyword evidence="11" id="KW-0472">Membrane</keyword>
<dbReference type="InterPro" id="IPR003594">
    <property type="entry name" value="HATPase_dom"/>
</dbReference>
<dbReference type="InterPro" id="IPR011006">
    <property type="entry name" value="CheY-like_superfamily"/>
</dbReference>
<evidence type="ECO:0000256" key="3">
    <source>
        <dbReference type="ARBA" id="ARBA00012438"/>
    </source>
</evidence>
<dbReference type="InterPro" id="IPR036890">
    <property type="entry name" value="HATPase_C_sf"/>
</dbReference>
<dbReference type="Gene3D" id="3.40.50.2300">
    <property type="match status" value="2"/>
</dbReference>
<dbReference type="SUPFAM" id="SSF52172">
    <property type="entry name" value="CheY-like"/>
    <property type="match status" value="2"/>
</dbReference>
<feature type="domain" description="Response regulatory" evidence="15">
    <location>
        <begin position="523"/>
        <end position="647"/>
    </location>
</feature>
<dbReference type="Pfam" id="PF13188">
    <property type="entry name" value="PAS_8"/>
    <property type="match status" value="1"/>
</dbReference>
<dbReference type="Pfam" id="PF13426">
    <property type="entry name" value="PAS_9"/>
    <property type="match status" value="1"/>
</dbReference>
<dbReference type="SMART" id="SM00091">
    <property type="entry name" value="PAS"/>
    <property type="match status" value="2"/>
</dbReference>
<dbReference type="Proteomes" id="UP001219862">
    <property type="component" value="Unassembled WGS sequence"/>
</dbReference>
<evidence type="ECO:0000259" key="15">
    <source>
        <dbReference type="PROSITE" id="PS50110"/>
    </source>
</evidence>
<dbReference type="InterPro" id="IPR001789">
    <property type="entry name" value="Sig_transdc_resp-reg_receiver"/>
</dbReference>
<evidence type="ECO:0000256" key="1">
    <source>
        <dbReference type="ARBA" id="ARBA00000085"/>
    </source>
</evidence>
<evidence type="ECO:0000256" key="13">
    <source>
        <dbReference type="PROSITE-ProRule" id="PRU00169"/>
    </source>
</evidence>
<dbReference type="RefSeq" id="WP_273597068.1">
    <property type="nucleotide sequence ID" value="NZ_JAQQXS010000010.1"/>
</dbReference>
<feature type="domain" description="Response regulatory" evidence="15">
    <location>
        <begin position="670"/>
        <end position="787"/>
    </location>
</feature>
<dbReference type="NCBIfam" id="TIGR00229">
    <property type="entry name" value="sensory_box"/>
    <property type="match status" value="1"/>
</dbReference>
<dbReference type="InterPro" id="IPR036097">
    <property type="entry name" value="HisK_dim/P_sf"/>
</dbReference>
<comment type="subcellular location">
    <subcellularLocation>
        <location evidence="2">Cell membrane</location>
        <topology evidence="2">Multi-pass membrane protein</topology>
    </subcellularLocation>
</comment>
<dbReference type="InterPro" id="IPR008207">
    <property type="entry name" value="Sig_transdc_His_kin_Hpt_dom"/>
</dbReference>
<dbReference type="CDD" id="cd16922">
    <property type="entry name" value="HATPase_EvgS-ArcB-TorS-like"/>
    <property type="match status" value="1"/>
</dbReference>
<name>A0ABT5KSP2_9BURK</name>
<dbReference type="InterPro" id="IPR036641">
    <property type="entry name" value="HPT_dom_sf"/>
</dbReference>
<evidence type="ECO:0000313" key="19">
    <source>
        <dbReference type="Proteomes" id="UP001219862"/>
    </source>
</evidence>
<evidence type="ECO:0000256" key="2">
    <source>
        <dbReference type="ARBA" id="ARBA00004651"/>
    </source>
</evidence>
<dbReference type="Pfam" id="PF02518">
    <property type="entry name" value="HATPase_c"/>
    <property type="match status" value="1"/>
</dbReference>
<evidence type="ECO:0000256" key="12">
    <source>
        <dbReference type="PROSITE-ProRule" id="PRU00110"/>
    </source>
</evidence>
<dbReference type="Gene3D" id="3.30.565.10">
    <property type="entry name" value="Histidine kinase-like ATPase, C-terminal domain"/>
    <property type="match status" value="1"/>
</dbReference>
<evidence type="ECO:0000259" key="17">
    <source>
        <dbReference type="PROSITE" id="PS50894"/>
    </source>
</evidence>
<dbReference type="PROSITE" id="PS50112">
    <property type="entry name" value="PAS"/>
    <property type="match status" value="2"/>
</dbReference>
<dbReference type="CDD" id="cd00082">
    <property type="entry name" value="HisKA"/>
    <property type="match status" value="1"/>
</dbReference>
<evidence type="ECO:0000256" key="4">
    <source>
        <dbReference type="ARBA" id="ARBA00022475"/>
    </source>
</evidence>
<dbReference type="InterPro" id="IPR000014">
    <property type="entry name" value="PAS"/>
</dbReference>
<dbReference type="SUPFAM" id="SSF55874">
    <property type="entry name" value="ATPase domain of HSP90 chaperone/DNA topoisomerase II/histidine kinase"/>
    <property type="match status" value="1"/>
</dbReference>
<sequence length="936" mass="100528">MSWDAATLDRVMRDQTAEMLLVVDPTSLCIVAANRQAEVMLGYEAVPLIGRAITDVESGLADIFYWEDVQRGGEADIDDAESMYVGGDGLAISVVKTIRRLRSDDGDLLVLRVRDGESLRRAETKLEQMSSQLQATLESIWDGILVLDVAGQIANMNRQFSTMWGIPESVMLGDSDAIKAWLQAQVDGQEPVLPDVDSTARDEGVEGFAIVKLKSGKLFERRARVQRVHDDVVGLVASFHDITELMSAKREAEAASQSKSQFLANMSHEIRTPMNAILGMLKLLQRTELTARQHDYVTKTRGAARSLLGLLNDILDFSKIEAGKMTLDLQPVVLDQVFGDLSVILSAYVGAKPVELLFDMDAALPHLLMLDALRLQQVLVNLAGNAIKFTDQGEVVVSVKVLTVSADAVQLKFAVRDTGIGIAQAHQEKIFSGFTQAEAGTTRRFGGTGLGLVISQSLVALMGGQLQLESCPGQGSVFSFELTIAIPGTLGTANASSQLSDSNGADVHQAAQSEDALAAAPLRLLVVDDQPLARELISKLGGGLGWQVESFASGNALCASLSSLAQKGARYDAVLLDWDMAGMDGLETARALRANRALGDVPILMMVTAHGREELAHRDESGSSLVSGYLSKPATALMLREAVAGVLGEAGGGAVLQQLPSTEQLLKELRLLVVEDNLDNQQVAKELLEDMGAWVKLASDGREAVELLQRDPAGFDAILMDVQMPVMDGLTATRIIRRELNLRVPILAMSASATEADRDECLGAGMDSHVGKPFEIEHLARVIQRLTAKETPVEEFFELPTLKVPASLLTEVAAQGIDAQDAMDRFMGRTDMYQRFARSFAASAATLPATLGALLVANDWESAVLQIHTFKGMAATLGAKDLAALALDGENLMRDSDLRAREWLAAAAPRIEVHVGHIIQLAEALSGLQADAEGGA</sequence>
<dbReference type="CDD" id="cd17546">
    <property type="entry name" value="REC_hyHK_CKI1_RcsC-like"/>
    <property type="match status" value="2"/>
</dbReference>
<dbReference type="InterPro" id="IPR005467">
    <property type="entry name" value="His_kinase_dom"/>
</dbReference>
<feature type="modified residue" description="Phosphohistidine" evidence="12">
    <location>
        <position position="868"/>
    </location>
</feature>
<proteinExistence type="predicted"/>
<evidence type="ECO:0000256" key="6">
    <source>
        <dbReference type="ARBA" id="ARBA00022692"/>
    </source>
</evidence>
<gene>
    <name evidence="18" type="ORF">PRZ01_12195</name>
</gene>
<dbReference type="SUPFAM" id="SSF55785">
    <property type="entry name" value="PYP-like sensor domain (PAS domain)"/>
    <property type="match status" value="2"/>
</dbReference>
<dbReference type="InterPro" id="IPR003661">
    <property type="entry name" value="HisK_dim/P_dom"/>
</dbReference>
<dbReference type="CDD" id="cd00130">
    <property type="entry name" value="PAS"/>
    <property type="match status" value="1"/>
</dbReference>
<keyword evidence="9" id="KW-1133">Transmembrane helix</keyword>
<keyword evidence="10" id="KW-0902">Two-component regulatory system</keyword>
<dbReference type="PANTHER" id="PTHR45339:SF1">
    <property type="entry name" value="HYBRID SIGNAL TRANSDUCTION HISTIDINE KINASE J"/>
    <property type="match status" value="1"/>
</dbReference>
<dbReference type="Gene3D" id="1.10.287.130">
    <property type="match status" value="1"/>
</dbReference>
<feature type="domain" description="HPt" evidence="17">
    <location>
        <begin position="829"/>
        <end position="928"/>
    </location>
</feature>
<dbReference type="Pfam" id="PF00512">
    <property type="entry name" value="HisKA"/>
    <property type="match status" value="1"/>
</dbReference>
<dbReference type="PROSITE" id="PS50894">
    <property type="entry name" value="HPT"/>
    <property type="match status" value="1"/>
</dbReference>
<comment type="catalytic activity">
    <reaction evidence="1">
        <text>ATP + protein L-histidine = ADP + protein N-phospho-L-histidine.</text>
        <dbReference type="EC" id="2.7.13.3"/>
    </reaction>
</comment>
<dbReference type="InterPro" id="IPR004358">
    <property type="entry name" value="Sig_transdc_His_kin-like_C"/>
</dbReference>
<keyword evidence="4" id="KW-1003">Cell membrane</keyword>
<dbReference type="EMBL" id="JAQQXS010000010">
    <property type="protein sequence ID" value="MDC8785953.1"/>
    <property type="molecule type" value="Genomic_DNA"/>
</dbReference>
<dbReference type="Pfam" id="PF01627">
    <property type="entry name" value="Hpt"/>
    <property type="match status" value="1"/>
</dbReference>